<dbReference type="GO" id="GO:0020037">
    <property type="term" value="F:heme binding"/>
    <property type="evidence" value="ECO:0007669"/>
    <property type="project" value="UniProtKB-UniRule"/>
</dbReference>
<keyword evidence="8" id="KW-0249">Electron transport</keyword>
<keyword evidence="13" id="KW-1133">Transmembrane helix</keyword>
<dbReference type="InterPro" id="IPR018506">
    <property type="entry name" value="Cyt_B5_heme-BS"/>
</dbReference>
<dbReference type="GO" id="GO:0005789">
    <property type="term" value="C:endoplasmic reticulum membrane"/>
    <property type="evidence" value="ECO:0007669"/>
    <property type="project" value="UniProtKB-SubCell"/>
</dbReference>
<dbReference type="GO" id="GO:0046872">
    <property type="term" value="F:metal ion binding"/>
    <property type="evidence" value="ECO:0007669"/>
    <property type="project" value="UniProtKB-UniRule"/>
</dbReference>
<evidence type="ECO:0000256" key="10">
    <source>
        <dbReference type="ARBA" id="ARBA00023136"/>
    </source>
</evidence>
<keyword evidence="4 13" id="KW-0812">Transmembrane</keyword>
<evidence type="ECO:0000256" key="13">
    <source>
        <dbReference type="RuleBase" id="RU362121"/>
    </source>
</evidence>
<keyword evidence="5 13" id="KW-0479">Metal-binding</keyword>
<dbReference type="AlphaFoldDB" id="A0A507FK94"/>
<dbReference type="PROSITE" id="PS50255">
    <property type="entry name" value="CYTOCHROME_B5_2"/>
    <property type="match status" value="1"/>
</dbReference>
<evidence type="ECO:0000256" key="8">
    <source>
        <dbReference type="ARBA" id="ARBA00022982"/>
    </source>
</evidence>
<evidence type="ECO:0000256" key="6">
    <source>
        <dbReference type="ARBA" id="ARBA00022824"/>
    </source>
</evidence>
<name>A0A507FK94_9FUNG</name>
<evidence type="ECO:0000256" key="3">
    <source>
        <dbReference type="ARBA" id="ARBA00022617"/>
    </source>
</evidence>
<evidence type="ECO:0000313" key="15">
    <source>
        <dbReference type="EMBL" id="TPX76734.1"/>
    </source>
</evidence>
<organism evidence="15 16">
    <name type="scientific">Chytriomyces confervae</name>
    <dbReference type="NCBI Taxonomy" id="246404"/>
    <lineage>
        <taxon>Eukaryota</taxon>
        <taxon>Fungi</taxon>
        <taxon>Fungi incertae sedis</taxon>
        <taxon>Chytridiomycota</taxon>
        <taxon>Chytridiomycota incertae sedis</taxon>
        <taxon>Chytridiomycetes</taxon>
        <taxon>Chytridiales</taxon>
        <taxon>Chytriomycetaceae</taxon>
        <taxon>Chytriomyces</taxon>
    </lineage>
</organism>
<comment type="similarity">
    <text evidence="12 13">Belongs to the cytochrome b5 family.</text>
</comment>
<evidence type="ECO:0000256" key="2">
    <source>
        <dbReference type="ARBA" id="ARBA00022448"/>
    </source>
</evidence>
<comment type="subcellular location">
    <subcellularLocation>
        <location evidence="1">Endoplasmic reticulum membrane</location>
        <topology evidence="1">Single-pass membrane protein</topology>
        <orientation evidence="1">Cytoplasmic side</orientation>
    </subcellularLocation>
    <subcellularLocation>
        <location evidence="11">Microsome membrane</location>
        <topology evidence="11">Single-pass membrane protein</topology>
        <orientation evidence="11">Cytoplasmic side</orientation>
    </subcellularLocation>
</comment>
<keyword evidence="6" id="KW-0256">Endoplasmic reticulum</keyword>
<dbReference type="InterPro" id="IPR050668">
    <property type="entry name" value="Cytochrome_b5"/>
</dbReference>
<dbReference type="FunFam" id="3.10.120.10:FF:000002">
    <property type="entry name" value="Cytochrome b5 type B"/>
    <property type="match status" value="1"/>
</dbReference>
<dbReference type="Gene3D" id="3.10.120.10">
    <property type="entry name" value="Cytochrome b5-like heme/steroid binding domain"/>
    <property type="match status" value="1"/>
</dbReference>
<dbReference type="Proteomes" id="UP000320333">
    <property type="component" value="Unassembled WGS sequence"/>
</dbReference>
<evidence type="ECO:0000256" key="11">
    <source>
        <dbReference type="ARBA" id="ARBA00037877"/>
    </source>
</evidence>
<dbReference type="PANTHER" id="PTHR19359">
    <property type="entry name" value="CYTOCHROME B5"/>
    <property type="match status" value="1"/>
</dbReference>
<dbReference type="SMART" id="SM01117">
    <property type="entry name" value="Cyt-b5"/>
    <property type="match status" value="1"/>
</dbReference>
<feature type="domain" description="Cytochrome b5 heme-binding" evidence="14">
    <location>
        <begin position="2"/>
        <end position="78"/>
    </location>
</feature>
<gene>
    <name evidence="15" type="ORF">CcCBS67573_g01966</name>
</gene>
<dbReference type="Pfam" id="PF00173">
    <property type="entry name" value="Cyt-b5"/>
    <property type="match status" value="1"/>
</dbReference>
<protein>
    <recommendedName>
        <fullName evidence="14">Cytochrome b5 heme-binding domain-containing protein</fullName>
    </recommendedName>
</protein>
<dbReference type="EMBL" id="QEAP01000037">
    <property type="protein sequence ID" value="TPX76734.1"/>
    <property type="molecule type" value="Genomic_DNA"/>
</dbReference>
<keyword evidence="10 13" id="KW-0472">Membrane</keyword>
<dbReference type="OrthoDB" id="260519at2759"/>
<accession>A0A507FK94</accession>
<keyword evidence="7" id="KW-0492">Microsome</keyword>
<dbReference type="PANTHER" id="PTHR19359:SF150">
    <property type="entry name" value="CYTOCHROME B5"/>
    <property type="match status" value="1"/>
</dbReference>
<evidence type="ECO:0000256" key="7">
    <source>
        <dbReference type="ARBA" id="ARBA00022848"/>
    </source>
</evidence>
<keyword evidence="9 13" id="KW-0408">Iron</keyword>
<dbReference type="SUPFAM" id="SSF55856">
    <property type="entry name" value="Cytochrome b5-like heme/steroid binding domain"/>
    <property type="match status" value="1"/>
</dbReference>
<feature type="transmembrane region" description="Helical" evidence="13">
    <location>
        <begin position="128"/>
        <end position="145"/>
    </location>
</feature>
<evidence type="ECO:0000256" key="12">
    <source>
        <dbReference type="ARBA" id="ARBA00038168"/>
    </source>
</evidence>
<dbReference type="InterPro" id="IPR001199">
    <property type="entry name" value="Cyt_B5-like_heme/steroid-bd"/>
</dbReference>
<comment type="caution">
    <text evidence="15">The sequence shown here is derived from an EMBL/GenBank/DDBJ whole genome shotgun (WGS) entry which is preliminary data.</text>
</comment>
<evidence type="ECO:0000256" key="9">
    <source>
        <dbReference type="ARBA" id="ARBA00023004"/>
    </source>
</evidence>
<proteinExistence type="inferred from homology"/>
<sequence length="146" mass="15679">MSKTFTWADVADHNSRKSTWLVVENEVFDCTKFLEEHPGGEEVIMENAGFDATDAFDEIGHSDDAKDLLKSMKIGTLVDSAKPPSKSSRVAETTSIRAVGSKEAGGSTNWFAFSSFVVTVSYASSSRIAVAAIPVIAAVAYFAFAK</sequence>
<dbReference type="PROSITE" id="PS00191">
    <property type="entry name" value="CYTOCHROME_B5_1"/>
    <property type="match status" value="1"/>
</dbReference>
<dbReference type="InterPro" id="IPR036400">
    <property type="entry name" value="Cyt_B5-like_heme/steroid_sf"/>
</dbReference>
<reference evidence="15 16" key="1">
    <citation type="journal article" date="2019" name="Sci. Rep.">
        <title>Comparative genomics of chytrid fungi reveal insights into the obligate biotrophic and pathogenic lifestyle of Synchytrium endobioticum.</title>
        <authorList>
            <person name="van de Vossenberg B.T.L.H."/>
            <person name="Warris S."/>
            <person name="Nguyen H.D.T."/>
            <person name="van Gent-Pelzer M.P.E."/>
            <person name="Joly D.L."/>
            <person name="van de Geest H.C."/>
            <person name="Bonants P.J.M."/>
            <person name="Smith D.S."/>
            <person name="Levesque C.A."/>
            <person name="van der Lee T.A.J."/>
        </authorList>
    </citation>
    <scope>NUCLEOTIDE SEQUENCE [LARGE SCALE GENOMIC DNA]</scope>
    <source>
        <strain evidence="15 16">CBS 675.73</strain>
    </source>
</reference>
<evidence type="ECO:0000256" key="1">
    <source>
        <dbReference type="ARBA" id="ARBA00004131"/>
    </source>
</evidence>
<evidence type="ECO:0000313" key="16">
    <source>
        <dbReference type="Proteomes" id="UP000320333"/>
    </source>
</evidence>
<evidence type="ECO:0000256" key="4">
    <source>
        <dbReference type="ARBA" id="ARBA00022692"/>
    </source>
</evidence>
<dbReference type="STRING" id="246404.A0A507FK94"/>
<keyword evidence="2" id="KW-0813">Transport</keyword>
<evidence type="ECO:0000259" key="14">
    <source>
        <dbReference type="PROSITE" id="PS50255"/>
    </source>
</evidence>
<dbReference type="PRINTS" id="PR00363">
    <property type="entry name" value="CYTOCHROMEB5"/>
</dbReference>
<evidence type="ECO:0000256" key="5">
    <source>
        <dbReference type="ARBA" id="ARBA00022723"/>
    </source>
</evidence>
<keyword evidence="16" id="KW-1185">Reference proteome</keyword>
<keyword evidence="3 13" id="KW-0349">Heme</keyword>